<keyword evidence="4" id="KW-1185">Reference proteome</keyword>
<sequence>MAIGQTPRCSCSNLGRAAYIGIGVTRGTEREPAGRIAPVTRDKCRTRNRPKRGIEESSGVTKSTHEEIGARVPEQNVSTFPTADAVVTGAAHRPNHDDLPNRIGAEYIAEVCFASYARQELQFRDRSLMNMALLIALNRAPELQIHIRAALHNDLSKEQICEACGHAMIYCGVPAGRDELGVASVVFSEVEQAEQNKKLV</sequence>
<evidence type="ECO:0000313" key="4">
    <source>
        <dbReference type="Proteomes" id="UP001148614"/>
    </source>
</evidence>
<name>A0A9W8NPK6_9PEZI</name>
<feature type="region of interest" description="Disordered" evidence="1">
    <location>
        <begin position="44"/>
        <end position="67"/>
    </location>
</feature>
<dbReference type="Gene3D" id="1.20.1290.10">
    <property type="entry name" value="AhpD-like"/>
    <property type="match status" value="1"/>
</dbReference>
<dbReference type="InterPro" id="IPR029032">
    <property type="entry name" value="AhpD-like"/>
</dbReference>
<dbReference type="AlphaFoldDB" id="A0A9W8NPK6"/>
<dbReference type="EMBL" id="JANPWZ010000016">
    <property type="protein sequence ID" value="KAJ3580288.1"/>
    <property type="molecule type" value="Genomic_DNA"/>
</dbReference>
<comment type="caution">
    <text evidence="3">The sequence shown here is derived from an EMBL/GenBank/DDBJ whole genome shotgun (WGS) entry which is preliminary data.</text>
</comment>
<evidence type="ECO:0000259" key="2">
    <source>
        <dbReference type="Pfam" id="PF02627"/>
    </source>
</evidence>
<dbReference type="VEuPathDB" id="FungiDB:F4678DRAFT_442685"/>
<dbReference type="Proteomes" id="UP001148614">
    <property type="component" value="Unassembled WGS sequence"/>
</dbReference>
<dbReference type="PANTHER" id="PTHR33570">
    <property type="entry name" value="4-CARBOXYMUCONOLACTONE DECARBOXYLASE FAMILY PROTEIN"/>
    <property type="match status" value="1"/>
</dbReference>
<evidence type="ECO:0000313" key="3">
    <source>
        <dbReference type="EMBL" id="KAJ3580288.1"/>
    </source>
</evidence>
<organism evidence="3 4">
    <name type="scientific">Xylaria arbuscula</name>
    <dbReference type="NCBI Taxonomy" id="114810"/>
    <lineage>
        <taxon>Eukaryota</taxon>
        <taxon>Fungi</taxon>
        <taxon>Dikarya</taxon>
        <taxon>Ascomycota</taxon>
        <taxon>Pezizomycotina</taxon>
        <taxon>Sordariomycetes</taxon>
        <taxon>Xylariomycetidae</taxon>
        <taxon>Xylariales</taxon>
        <taxon>Xylariaceae</taxon>
        <taxon>Xylaria</taxon>
    </lineage>
</organism>
<dbReference type="InterPro" id="IPR052512">
    <property type="entry name" value="4CMD/NDH-1_regulator"/>
</dbReference>
<protein>
    <recommendedName>
        <fullName evidence="2">Carboxymuconolactone decarboxylase-like domain-containing protein</fullName>
    </recommendedName>
</protein>
<gene>
    <name evidence="3" type="ORF">NPX13_g273</name>
</gene>
<proteinExistence type="predicted"/>
<accession>A0A9W8NPK6</accession>
<feature type="domain" description="Carboxymuconolactone decarboxylase-like" evidence="2">
    <location>
        <begin position="106"/>
        <end position="181"/>
    </location>
</feature>
<dbReference type="SUPFAM" id="SSF69118">
    <property type="entry name" value="AhpD-like"/>
    <property type="match status" value="1"/>
</dbReference>
<dbReference type="Pfam" id="PF02627">
    <property type="entry name" value="CMD"/>
    <property type="match status" value="1"/>
</dbReference>
<dbReference type="InterPro" id="IPR003779">
    <property type="entry name" value="CMD-like"/>
</dbReference>
<dbReference type="PANTHER" id="PTHR33570:SF2">
    <property type="entry name" value="CARBOXYMUCONOLACTONE DECARBOXYLASE-LIKE DOMAIN-CONTAINING PROTEIN"/>
    <property type="match status" value="1"/>
</dbReference>
<dbReference type="GO" id="GO:0051920">
    <property type="term" value="F:peroxiredoxin activity"/>
    <property type="evidence" value="ECO:0007669"/>
    <property type="project" value="InterPro"/>
</dbReference>
<evidence type="ECO:0000256" key="1">
    <source>
        <dbReference type="SAM" id="MobiDB-lite"/>
    </source>
</evidence>
<reference evidence="3" key="1">
    <citation type="submission" date="2022-07" db="EMBL/GenBank/DDBJ databases">
        <title>Genome Sequence of Xylaria arbuscula.</title>
        <authorList>
            <person name="Buettner E."/>
        </authorList>
    </citation>
    <scope>NUCLEOTIDE SEQUENCE</scope>
    <source>
        <strain evidence="3">VT107</strain>
    </source>
</reference>